<accession>A0A815YEY5</accession>
<proteinExistence type="predicted"/>
<evidence type="ECO:0000313" key="1">
    <source>
        <dbReference type="EMBL" id="CAF1569215.1"/>
    </source>
</evidence>
<sequence length="84" mass="9527">DTNIKKTCHKLPELKEDLSKLNPGCRLEATLGIGYDKTKKWLSQMNIPIPKNLLEFKEKIGTQGKSMPSTGNFWHVFLICVSSH</sequence>
<evidence type="ECO:0000313" key="2">
    <source>
        <dbReference type="Proteomes" id="UP000663845"/>
    </source>
</evidence>
<feature type="non-terminal residue" evidence="1">
    <location>
        <position position="1"/>
    </location>
</feature>
<protein>
    <submittedName>
        <fullName evidence="1">Uncharacterized protein</fullName>
    </submittedName>
</protein>
<reference evidence="1" key="1">
    <citation type="submission" date="2021-02" db="EMBL/GenBank/DDBJ databases">
        <authorList>
            <person name="Nowell W R."/>
        </authorList>
    </citation>
    <scope>NUCLEOTIDE SEQUENCE</scope>
</reference>
<dbReference type="EMBL" id="CAJNOG010008561">
    <property type="protein sequence ID" value="CAF1569215.1"/>
    <property type="molecule type" value="Genomic_DNA"/>
</dbReference>
<name>A0A815YEY5_9BILA</name>
<comment type="caution">
    <text evidence="1">The sequence shown here is derived from an EMBL/GenBank/DDBJ whole genome shotgun (WGS) entry which is preliminary data.</text>
</comment>
<dbReference type="Proteomes" id="UP000663845">
    <property type="component" value="Unassembled WGS sequence"/>
</dbReference>
<organism evidence="1 2">
    <name type="scientific">Adineta steineri</name>
    <dbReference type="NCBI Taxonomy" id="433720"/>
    <lineage>
        <taxon>Eukaryota</taxon>
        <taxon>Metazoa</taxon>
        <taxon>Spiralia</taxon>
        <taxon>Gnathifera</taxon>
        <taxon>Rotifera</taxon>
        <taxon>Eurotatoria</taxon>
        <taxon>Bdelloidea</taxon>
        <taxon>Adinetida</taxon>
        <taxon>Adinetidae</taxon>
        <taxon>Adineta</taxon>
    </lineage>
</organism>
<dbReference type="AlphaFoldDB" id="A0A815YEY5"/>
<gene>
    <name evidence="1" type="ORF">JYZ213_LOCUS47266</name>
</gene>